<dbReference type="GO" id="GO:0006189">
    <property type="term" value="P:'de novo' IMP biosynthetic process"/>
    <property type="evidence" value="ECO:0007669"/>
    <property type="project" value="TreeGrafter"/>
</dbReference>
<organism evidence="6 7">
    <name type="scientific">Orenia metallireducens</name>
    <dbReference type="NCBI Taxonomy" id="1413210"/>
    <lineage>
        <taxon>Bacteria</taxon>
        <taxon>Bacillati</taxon>
        <taxon>Bacillota</taxon>
        <taxon>Clostridia</taxon>
        <taxon>Halanaerobiales</taxon>
        <taxon>Halobacteroidaceae</taxon>
        <taxon>Orenia</taxon>
    </lineage>
</organism>
<keyword evidence="7" id="KW-1185">Reference proteome</keyword>
<dbReference type="EMBL" id="LWDV01000007">
    <property type="protein sequence ID" value="OCL27609.1"/>
    <property type="molecule type" value="Genomic_DNA"/>
</dbReference>
<evidence type="ECO:0000256" key="4">
    <source>
        <dbReference type="ARBA" id="ARBA00022755"/>
    </source>
</evidence>
<dbReference type="SUPFAM" id="SSF53328">
    <property type="entry name" value="Formyltransferase"/>
    <property type="match status" value="1"/>
</dbReference>
<evidence type="ECO:0000256" key="3">
    <source>
        <dbReference type="ARBA" id="ARBA00022679"/>
    </source>
</evidence>
<reference evidence="7" key="1">
    <citation type="submission" date="2016-07" db="EMBL/GenBank/DDBJ databases">
        <authorList>
            <person name="Florea S."/>
            <person name="Webb J.S."/>
            <person name="Jaromczyk J."/>
            <person name="Schardl C.L."/>
        </authorList>
    </citation>
    <scope>NUCLEOTIDE SEQUENCE [LARGE SCALE GENOMIC DNA]</scope>
    <source>
        <strain evidence="7">Z6</strain>
    </source>
</reference>
<evidence type="ECO:0000256" key="1">
    <source>
        <dbReference type="ARBA" id="ARBA00005054"/>
    </source>
</evidence>
<proteinExistence type="predicted"/>
<evidence type="ECO:0000256" key="2">
    <source>
        <dbReference type="ARBA" id="ARBA00012254"/>
    </source>
</evidence>
<dbReference type="RefSeq" id="WP_068715521.1">
    <property type="nucleotide sequence ID" value="NZ_LWDV01000007.1"/>
</dbReference>
<keyword evidence="4" id="KW-0658">Purine biosynthesis</keyword>
<reference evidence="6 7" key="2">
    <citation type="submission" date="2016-08" db="EMBL/GenBank/DDBJ databases">
        <title>Orenia metallireducens sp. nov. strain Z6, a Novel Metal-reducing Firmicute from the Deep Subsurface.</title>
        <authorList>
            <person name="Maxim B.I."/>
            <person name="Kenneth K."/>
            <person name="Flynn T.M."/>
            <person name="Oloughlin E.J."/>
            <person name="Locke R.A."/>
            <person name="Weber J.R."/>
            <person name="Egan S.M."/>
            <person name="Mackie R.I."/>
            <person name="Cann I.K."/>
        </authorList>
    </citation>
    <scope>NUCLEOTIDE SEQUENCE [LARGE SCALE GENOMIC DNA]</scope>
    <source>
        <strain evidence="6 7">Z6</strain>
    </source>
</reference>
<dbReference type="Proteomes" id="UP000093514">
    <property type="component" value="Unassembled WGS sequence"/>
</dbReference>
<protein>
    <recommendedName>
        <fullName evidence="2">phosphoribosylglycinamide formyltransferase 1</fullName>
        <ecNumber evidence="2">2.1.2.2</ecNumber>
    </recommendedName>
</protein>
<dbReference type="PANTHER" id="PTHR43369:SF2">
    <property type="entry name" value="PHOSPHORIBOSYLGLYCINAMIDE FORMYLTRANSFERASE"/>
    <property type="match status" value="1"/>
</dbReference>
<keyword evidence="3 6" id="KW-0808">Transferase</keyword>
<feature type="domain" description="Formyl transferase N-terminal" evidence="5">
    <location>
        <begin position="78"/>
        <end position="191"/>
    </location>
</feature>
<dbReference type="GO" id="GO:0004644">
    <property type="term" value="F:phosphoribosylglycinamide formyltransferase activity"/>
    <property type="evidence" value="ECO:0007669"/>
    <property type="project" value="UniProtKB-EC"/>
</dbReference>
<dbReference type="GO" id="GO:0005829">
    <property type="term" value="C:cytosol"/>
    <property type="evidence" value="ECO:0007669"/>
    <property type="project" value="TreeGrafter"/>
</dbReference>
<dbReference type="PANTHER" id="PTHR43369">
    <property type="entry name" value="PHOSPHORIBOSYLGLYCINAMIDE FORMYLTRANSFERASE"/>
    <property type="match status" value="1"/>
</dbReference>
<gene>
    <name evidence="6" type="ORF">U472_03385</name>
</gene>
<dbReference type="Gene3D" id="3.40.50.170">
    <property type="entry name" value="Formyl transferase, N-terminal domain"/>
    <property type="match status" value="1"/>
</dbReference>
<name>A0A1C0AB54_9FIRM</name>
<dbReference type="OrthoDB" id="9802815at2"/>
<sequence length="266" mass="30526">MEVVFLTGSHPRHLHVAKCLLEAGFLKGLLIEKRPNLIPNPPAGLNEIDRNNFIRHFADRAEAEAGTFGEISEDFFEKVNKINVTKEELNSNRVKEWVKAQTPDVVISYGVHMLSDELLDEFPEYSWNIHGGLSPWYRGCITLFWPFYFLQPNWAGMTIHYLTSKLDAGHIIHHSVPELKYGDGIHDVATRAVVQVGEDIVKILKKLELGVELPKERQKSSGKLFLARDWKPQHLRLIYNTFDNDIVDQYLDGNLSKLEPQLIRAF</sequence>
<comment type="pathway">
    <text evidence="1">Purine metabolism; IMP biosynthesis via de novo pathway; N(2)-formyl-N(1)-(5-phospho-D-ribosyl)glycinamide from N(1)-(5-phospho-D-ribosyl)glycinamide (10-formyl THF route): step 1/1.</text>
</comment>
<dbReference type="AlphaFoldDB" id="A0A1C0AB54"/>
<evidence type="ECO:0000313" key="6">
    <source>
        <dbReference type="EMBL" id="OCL27609.1"/>
    </source>
</evidence>
<evidence type="ECO:0000259" key="5">
    <source>
        <dbReference type="Pfam" id="PF00551"/>
    </source>
</evidence>
<comment type="caution">
    <text evidence="6">The sequence shown here is derived from an EMBL/GenBank/DDBJ whole genome shotgun (WGS) entry which is preliminary data.</text>
</comment>
<dbReference type="InterPro" id="IPR002376">
    <property type="entry name" value="Formyl_transf_N"/>
</dbReference>
<dbReference type="InterPro" id="IPR036477">
    <property type="entry name" value="Formyl_transf_N_sf"/>
</dbReference>
<dbReference type="Pfam" id="PF00551">
    <property type="entry name" value="Formyl_trans_N"/>
    <property type="match status" value="1"/>
</dbReference>
<dbReference type="EC" id="2.1.2.2" evidence="2"/>
<accession>A0A1C0AB54</accession>
<evidence type="ECO:0000313" key="7">
    <source>
        <dbReference type="Proteomes" id="UP000093514"/>
    </source>
</evidence>